<dbReference type="Gramene" id="rna36313">
    <property type="protein sequence ID" value="RHN51790.1"/>
    <property type="gene ID" value="gene36313"/>
</dbReference>
<evidence type="ECO:0000313" key="3">
    <source>
        <dbReference type="Proteomes" id="UP000265566"/>
    </source>
</evidence>
<keyword evidence="1" id="KW-1133">Transmembrane helix</keyword>
<sequence length="42" mass="4603">MLSQGSSFYPCTLILFFVGLFDSFALRAMLCASVGEGLYFVT</sequence>
<organism evidence="2 3">
    <name type="scientific">Medicago truncatula</name>
    <name type="common">Barrel medic</name>
    <name type="synonym">Medicago tribuloides</name>
    <dbReference type="NCBI Taxonomy" id="3880"/>
    <lineage>
        <taxon>Eukaryota</taxon>
        <taxon>Viridiplantae</taxon>
        <taxon>Streptophyta</taxon>
        <taxon>Embryophyta</taxon>
        <taxon>Tracheophyta</taxon>
        <taxon>Spermatophyta</taxon>
        <taxon>Magnoliopsida</taxon>
        <taxon>eudicotyledons</taxon>
        <taxon>Gunneridae</taxon>
        <taxon>Pentapetalae</taxon>
        <taxon>rosids</taxon>
        <taxon>fabids</taxon>
        <taxon>Fabales</taxon>
        <taxon>Fabaceae</taxon>
        <taxon>Papilionoideae</taxon>
        <taxon>50 kb inversion clade</taxon>
        <taxon>NPAAA clade</taxon>
        <taxon>Hologalegina</taxon>
        <taxon>IRL clade</taxon>
        <taxon>Trifolieae</taxon>
        <taxon>Medicago</taxon>
    </lineage>
</organism>
<accession>A0A396HEN8</accession>
<evidence type="ECO:0000313" key="2">
    <source>
        <dbReference type="EMBL" id="RHN51790.1"/>
    </source>
</evidence>
<keyword evidence="1" id="KW-0812">Transmembrane</keyword>
<proteinExistence type="predicted"/>
<protein>
    <recommendedName>
        <fullName evidence="4">Transmembrane protein</fullName>
    </recommendedName>
</protein>
<evidence type="ECO:0000256" key="1">
    <source>
        <dbReference type="SAM" id="Phobius"/>
    </source>
</evidence>
<feature type="transmembrane region" description="Helical" evidence="1">
    <location>
        <begin position="6"/>
        <end position="26"/>
    </location>
</feature>
<dbReference type="Proteomes" id="UP000265566">
    <property type="component" value="Chromosome 6"/>
</dbReference>
<gene>
    <name evidence="2" type="ORF">MtrunA17_Chr6g0472841</name>
</gene>
<evidence type="ECO:0008006" key="4">
    <source>
        <dbReference type="Google" id="ProtNLM"/>
    </source>
</evidence>
<reference evidence="3" key="1">
    <citation type="journal article" date="2018" name="Nat. Plants">
        <title>Whole-genome landscape of Medicago truncatula symbiotic genes.</title>
        <authorList>
            <person name="Pecrix Y."/>
            <person name="Staton S.E."/>
            <person name="Sallet E."/>
            <person name="Lelandais-Briere C."/>
            <person name="Moreau S."/>
            <person name="Carrere S."/>
            <person name="Blein T."/>
            <person name="Jardinaud M.F."/>
            <person name="Latrasse D."/>
            <person name="Zouine M."/>
            <person name="Zahm M."/>
            <person name="Kreplak J."/>
            <person name="Mayjonade B."/>
            <person name="Satge C."/>
            <person name="Perez M."/>
            <person name="Cauet S."/>
            <person name="Marande W."/>
            <person name="Chantry-Darmon C."/>
            <person name="Lopez-Roques C."/>
            <person name="Bouchez O."/>
            <person name="Berard A."/>
            <person name="Debelle F."/>
            <person name="Munos S."/>
            <person name="Bendahmane A."/>
            <person name="Berges H."/>
            <person name="Niebel A."/>
            <person name="Buitink J."/>
            <person name="Frugier F."/>
            <person name="Benhamed M."/>
            <person name="Crespi M."/>
            <person name="Gouzy J."/>
            <person name="Gamas P."/>
        </authorList>
    </citation>
    <scope>NUCLEOTIDE SEQUENCE [LARGE SCALE GENOMIC DNA]</scope>
    <source>
        <strain evidence="3">cv. Jemalong A17</strain>
    </source>
</reference>
<dbReference type="EMBL" id="PSQE01000006">
    <property type="protein sequence ID" value="RHN51790.1"/>
    <property type="molecule type" value="Genomic_DNA"/>
</dbReference>
<dbReference type="AlphaFoldDB" id="A0A396HEN8"/>
<comment type="caution">
    <text evidence="2">The sequence shown here is derived from an EMBL/GenBank/DDBJ whole genome shotgun (WGS) entry which is preliminary data.</text>
</comment>
<name>A0A396HEN8_MEDTR</name>
<keyword evidence="1" id="KW-0472">Membrane</keyword>